<gene>
    <name evidence="1" type="ORF">PLOB_00020425</name>
</gene>
<keyword evidence="2" id="KW-1185">Reference proteome</keyword>
<feature type="non-terminal residue" evidence="1">
    <location>
        <position position="154"/>
    </location>
</feature>
<reference evidence="1 2" key="1">
    <citation type="submission" date="2022-05" db="EMBL/GenBank/DDBJ databases">
        <authorList>
            <consortium name="Genoscope - CEA"/>
            <person name="William W."/>
        </authorList>
    </citation>
    <scope>NUCLEOTIDE SEQUENCE [LARGE SCALE GENOMIC DNA]</scope>
</reference>
<sequence>YRDALYTDRRSNFTTAMAQFKPLNLTGRFALTFKKKIEKPSFLIKYGDKKGPIREEVDLRCETLDQHYNSSKPVDFVKGEHGDIIIERSSGLSFFSSIKKMPKSFRVTGRLWRLKCDSPFPDELQITYDQKLHGTILPSSEQNFKEEQLKEVNA</sequence>
<feature type="non-terminal residue" evidence="1">
    <location>
        <position position="1"/>
    </location>
</feature>
<protein>
    <submittedName>
        <fullName evidence="1">Uncharacterized protein</fullName>
    </submittedName>
</protein>
<comment type="caution">
    <text evidence="1">The sequence shown here is derived from an EMBL/GenBank/DDBJ whole genome shotgun (WGS) entry which is preliminary data.</text>
</comment>
<accession>A0ABN8NJV3</accession>
<proteinExistence type="predicted"/>
<evidence type="ECO:0000313" key="1">
    <source>
        <dbReference type="EMBL" id="CAH3112111.1"/>
    </source>
</evidence>
<evidence type="ECO:0000313" key="2">
    <source>
        <dbReference type="Proteomes" id="UP001159405"/>
    </source>
</evidence>
<name>A0ABN8NJV3_9CNID</name>
<organism evidence="1 2">
    <name type="scientific">Porites lobata</name>
    <dbReference type="NCBI Taxonomy" id="104759"/>
    <lineage>
        <taxon>Eukaryota</taxon>
        <taxon>Metazoa</taxon>
        <taxon>Cnidaria</taxon>
        <taxon>Anthozoa</taxon>
        <taxon>Hexacorallia</taxon>
        <taxon>Scleractinia</taxon>
        <taxon>Fungiina</taxon>
        <taxon>Poritidae</taxon>
        <taxon>Porites</taxon>
    </lineage>
</organism>
<dbReference type="EMBL" id="CALNXK010000024">
    <property type="protein sequence ID" value="CAH3112111.1"/>
    <property type="molecule type" value="Genomic_DNA"/>
</dbReference>
<dbReference type="Proteomes" id="UP001159405">
    <property type="component" value="Unassembled WGS sequence"/>
</dbReference>